<protein>
    <submittedName>
        <fullName evidence="1">Uncharacterized protein</fullName>
    </submittedName>
</protein>
<reference evidence="2" key="1">
    <citation type="journal article" date="2015" name="Nat. Genet.">
        <title>The genome and transcriptome of the zoonotic hookworm Ancylostoma ceylanicum identify infection-specific gene families.</title>
        <authorList>
            <person name="Schwarz E.M."/>
            <person name="Hu Y."/>
            <person name="Antoshechkin I."/>
            <person name="Miller M.M."/>
            <person name="Sternberg P.W."/>
            <person name="Aroian R.V."/>
        </authorList>
    </citation>
    <scope>NUCLEOTIDE SEQUENCE</scope>
    <source>
        <strain evidence="2">HY135</strain>
    </source>
</reference>
<proteinExistence type="predicted"/>
<dbReference type="EMBL" id="JARK01000232">
    <property type="protein sequence ID" value="EYC40031.1"/>
    <property type="molecule type" value="Genomic_DNA"/>
</dbReference>
<gene>
    <name evidence="1" type="primary">Acey_s0632.g879</name>
    <name evidence="1" type="ORF">Y032_0632g879</name>
</gene>
<organism evidence="1 2">
    <name type="scientific">Ancylostoma ceylanicum</name>
    <dbReference type="NCBI Taxonomy" id="53326"/>
    <lineage>
        <taxon>Eukaryota</taxon>
        <taxon>Metazoa</taxon>
        <taxon>Ecdysozoa</taxon>
        <taxon>Nematoda</taxon>
        <taxon>Chromadorea</taxon>
        <taxon>Rhabditida</taxon>
        <taxon>Rhabditina</taxon>
        <taxon>Rhabditomorpha</taxon>
        <taxon>Strongyloidea</taxon>
        <taxon>Ancylostomatidae</taxon>
        <taxon>Ancylostomatinae</taxon>
        <taxon>Ancylostoma</taxon>
    </lineage>
</organism>
<name>A0A016WKE3_9BILA</name>
<evidence type="ECO:0000313" key="1">
    <source>
        <dbReference type="EMBL" id="EYC40031.1"/>
    </source>
</evidence>
<sequence length="91" mass="10409">MSNSRISSFKEELSNCYWPSRIFQGHLPLFIGQKFSQAQNFDEGIPEKTSQAKKTTTVLPKGICMLIPRCPSVSSEFRVVHNYGNRNKHSF</sequence>
<dbReference type="AlphaFoldDB" id="A0A016WKE3"/>
<dbReference type="Proteomes" id="UP000024635">
    <property type="component" value="Unassembled WGS sequence"/>
</dbReference>
<keyword evidence="2" id="KW-1185">Reference proteome</keyword>
<comment type="caution">
    <text evidence="1">The sequence shown here is derived from an EMBL/GenBank/DDBJ whole genome shotgun (WGS) entry which is preliminary data.</text>
</comment>
<evidence type="ECO:0000313" key="2">
    <source>
        <dbReference type="Proteomes" id="UP000024635"/>
    </source>
</evidence>
<accession>A0A016WKE3</accession>